<dbReference type="Gene3D" id="1.10.530.10">
    <property type="match status" value="1"/>
</dbReference>
<dbReference type="EMBL" id="QENZ01000003">
    <property type="protein sequence ID" value="PVX52050.1"/>
    <property type="molecule type" value="Genomic_DNA"/>
</dbReference>
<evidence type="ECO:0000259" key="4">
    <source>
        <dbReference type="SMART" id="SM00062"/>
    </source>
</evidence>
<dbReference type="SUPFAM" id="SSF53955">
    <property type="entry name" value="Lysozyme-like"/>
    <property type="match status" value="1"/>
</dbReference>
<evidence type="ECO:0000313" key="6">
    <source>
        <dbReference type="Proteomes" id="UP000251835"/>
    </source>
</evidence>
<proteinExistence type="predicted"/>
<protein>
    <submittedName>
        <fullName evidence="5">Membrane-bound lytic murein transglycosylase F</fullName>
    </submittedName>
</protein>
<comment type="subcellular location">
    <subcellularLocation>
        <location evidence="1">Cell outer membrane</location>
        <topology evidence="1">Peripheral membrane protein</topology>
    </subcellularLocation>
</comment>
<dbReference type="InterPro" id="IPR023346">
    <property type="entry name" value="Lysozyme-like_dom_sf"/>
</dbReference>
<dbReference type="CDD" id="cd01009">
    <property type="entry name" value="PBP2_YfhD_N"/>
    <property type="match status" value="1"/>
</dbReference>
<keyword evidence="3" id="KW-0998">Cell outer membrane</keyword>
<dbReference type="Proteomes" id="UP000251835">
    <property type="component" value="Unassembled WGS sequence"/>
</dbReference>
<dbReference type="OrthoDB" id="9815002at2"/>
<evidence type="ECO:0000313" key="5">
    <source>
        <dbReference type="EMBL" id="PVX52050.1"/>
    </source>
</evidence>
<dbReference type="GO" id="GO:0009279">
    <property type="term" value="C:cell outer membrane"/>
    <property type="evidence" value="ECO:0007669"/>
    <property type="project" value="UniProtKB-SubCell"/>
</dbReference>
<dbReference type="InterPro" id="IPR001638">
    <property type="entry name" value="Solute-binding_3/MltF_N"/>
</dbReference>
<evidence type="ECO:0000256" key="1">
    <source>
        <dbReference type="ARBA" id="ARBA00004339"/>
    </source>
</evidence>
<dbReference type="Pfam" id="PF00497">
    <property type="entry name" value="SBP_bac_3"/>
    <property type="match status" value="1"/>
</dbReference>
<accession>A0A7L4UQM2</accession>
<dbReference type="RefSeq" id="WP_116495610.1">
    <property type="nucleotide sequence ID" value="NZ_QENZ01000003.1"/>
</dbReference>
<organism evidence="5 6">
    <name type="scientific">Balneicella halophila</name>
    <dbReference type="NCBI Taxonomy" id="1537566"/>
    <lineage>
        <taxon>Bacteria</taxon>
        <taxon>Pseudomonadati</taxon>
        <taxon>Bacteroidota</taxon>
        <taxon>Bacteroidia</taxon>
        <taxon>Bacteroidales</taxon>
        <taxon>Balneicellaceae</taxon>
        <taxon>Balneicella</taxon>
    </lineage>
</organism>
<dbReference type="SMART" id="SM00062">
    <property type="entry name" value="PBPb"/>
    <property type="match status" value="1"/>
</dbReference>
<comment type="caution">
    <text evidence="5">The sequence shown here is derived from an EMBL/GenBank/DDBJ whole genome shotgun (WGS) entry which is preliminary data.</text>
</comment>
<dbReference type="Gene3D" id="3.40.190.10">
    <property type="entry name" value="Periplasmic binding protein-like II"/>
    <property type="match status" value="2"/>
</dbReference>
<feature type="domain" description="Solute-binding protein family 3/N-terminal" evidence="4">
    <location>
        <begin position="52"/>
        <end position="278"/>
    </location>
</feature>
<dbReference type="PANTHER" id="PTHR35936:SF19">
    <property type="entry name" value="AMINO-ACID-BINDING PROTEIN YXEM-RELATED"/>
    <property type="match status" value="1"/>
</dbReference>
<dbReference type="CDD" id="cd13403">
    <property type="entry name" value="MLTF-like"/>
    <property type="match status" value="1"/>
</dbReference>
<evidence type="ECO:0000256" key="2">
    <source>
        <dbReference type="ARBA" id="ARBA00022729"/>
    </source>
</evidence>
<reference evidence="5 6" key="1">
    <citation type="submission" date="2018-05" db="EMBL/GenBank/DDBJ databases">
        <title>Genomic Encyclopedia of Type Strains, Phase IV (KMG-IV): sequencing the most valuable type-strain genomes for metagenomic binning, comparative biology and taxonomic classification.</title>
        <authorList>
            <person name="Goeker M."/>
        </authorList>
    </citation>
    <scope>NUCLEOTIDE SEQUENCE [LARGE SCALE GENOMIC DNA]</scope>
    <source>
        <strain evidence="5 6">DSM 28579</strain>
    </source>
</reference>
<keyword evidence="6" id="KW-1185">Reference proteome</keyword>
<sequence length="470" mass="54359">MESDGTSMTKNTFLHIFLIFLIINLLGCKQETKQNAQQEQVDIFQNIIKNNELKVIIINNSVDYFTYKGTPMGFHYELIKEYTKDFGVSLTLIVAPDYENALELLESGEGHMLASNVNITGSRKKRMLFSEPFMRSNPVLVQNKESNKQYIEDWLDTDTIKITIPKESASERIIQNIEENLGLCINTEFYANVDQEQLIDMVAEDSIASTLADKLVAKVAKTYYPQLDISINAGLPHNMAWAINKNGVELQRNINDWINVFRKSKKYRTLYTKYFRNKKSIVRNKEGKLASTKALSRYDKYIKKEAKILNWDWRLLAALIYTESRFDHSQVSWAGAFGLMQMMPITAKNFGASRHSSPQEQLTAGRKYLQYLEEKFAQDMIERKDLKLFVLASYNSGSGHILDARELAKKEGKDKDSWSEVAPYVTLLNKPKYYNDKVVKHGYFRGKETINHVNRVISIYQDYKNLFPKE</sequence>
<keyword evidence="2" id="KW-0732">Signal</keyword>
<evidence type="ECO:0000256" key="3">
    <source>
        <dbReference type="ARBA" id="ARBA00023237"/>
    </source>
</evidence>
<name>A0A7L4UQM2_BALHA</name>
<gene>
    <name evidence="5" type="ORF">C7377_0345</name>
</gene>
<dbReference type="SUPFAM" id="SSF53850">
    <property type="entry name" value="Periplasmic binding protein-like II"/>
    <property type="match status" value="1"/>
</dbReference>
<dbReference type="AlphaFoldDB" id="A0A7L4UQM2"/>
<keyword evidence="3" id="KW-0472">Membrane</keyword>
<dbReference type="PANTHER" id="PTHR35936">
    <property type="entry name" value="MEMBRANE-BOUND LYTIC MUREIN TRANSGLYCOSYLASE F"/>
    <property type="match status" value="1"/>
</dbReference>
<dbReference type="Pfam" id="PF01464">
    <property type="entry name" value="SLT"/>
    <property type="match status" value="1"/>
</dbReference>
<dbReference type="InterPro" id="IPR008258">
    <property type="entry name" value="Transglycosylase_SLT_dom_1"/>
</dbReference>